<comment type="caution">
    <text evidence="1">The sequence shown here is derived from an EMBL/GenBank/DDBJ whole genome shotgun (WGS) entry which is preliminary data.</text>
</comment>
<reference evidence="1" key="1">
    <citation type="submission" date="2023-05" db="EMBL/GenBank/DDBJ databases">
        <title>Nepenthes gracilis genome sequencing.</title>
        <authorList>
            <person name="Fukushima K."/>
        </authorList>
    </citation>
    <scope>NUCLEOTIDE SEQUENCE</scope>
    <source>
        <strain evidence="1">SING2019-196</strain>
    </source>
</reference>
<dbReference type="EMBL" id="BSYO01000019">
    <property type="protein sequence ID" value="GMH18356.1"/>
    <property type="molecule type" value="Genomic_DNA"/>
</dbReference>
<dbReference type="AlphaFoldDB" id="A0AAD3SWW7"/>
<name>A0AAD3SWW7_NEPGR</name>
<evidence type="ECO:0000313" key="1">
    <source>
        <dbReference type="EMBL" id="GMH18356.1"/>
    </source>
</evidence>
<sequence>MSSTLQKVTLLNFHESPFILEGNFVIALNFYNTVVLNSLFSQTKLFFFLTIAESAKFDYNYNVSSKVAESSVYSEDLISMIYGGGIWVISVKIWSNFPQASISSLSCRYYSCWMLHNK</sequence>
<accession>A0AAD3SWW7</accession>
<dbReference type="Proteomes" id="UP001279734">
    <property type="component" value="Unassembled WGS sequence"/>
</dbReference>
<protein>
    <submittedName>
        <fullName evidence="1">Uncharacterized protein</fullName>
    </submittedName>
</protein>
<proteinExistence type="predicted"/>
<keyword evidence="2" id="KW-1185">Reference proteome</keyword>
<gene>
    <name evidence="1" type="ORF">Nepgr_020197</name>
</gene>
<evidence type="ECO:0000313" key="2">
    <source>
        <dbReference type="Proteomes" id="UP001279734"/>
    </source>
</evidence>
<organism evidence="1 2">
    <name type="scientific">Nepenthes gracilis</name>
    <name type="common">Slender pitcher plant</name>
    <dbReference type="NCBI Taxonomy" id="150966"/>
    <lineage>
        <taxon>Eukaryota</taxon>
        <taxon>Viridiplantae</taxon>
        <taxon>Streptophyta</taxon>
        <taxon>Embryophyta</taxon>
        <taxon>Tracheophyta</taxon>
        <taxon>Spermatophyta</taxon>
        <taxon>Magnoliopsida</taxon>
        <taxon>eudicotyledons</taxon>
        <taxon>Gunneridae</taxon>
        <taxon>Pentapetalae</taxon>
        <taxon>Caryophyllales</taxon>
        <taxon>Nepenthaceae</taxon>
        <taxon>Nepenthes</taxon>
    </lineage>
</organism>